<evidence type="ECO:0000313" key="11">
    <source>
        <dbReference type="EMBL" id="MBP1043217.1"/>
    </source>
</evidence>
<dbReference type="InterPro" id="IPR003661">
    <property type="entry name" value="HisK_dim/P_dom"/>
</dbReference>
<keyword evidence="12" id="KW-1185">Reference proteome</keyword>
<dbReference type="InterPro" id="IPR003594">
    <property type="entry name" value="HATPase_dom"/>
</dbReference>
<dbReference type="CDD" id="cd00082">
    <property type="entry name" value="HisKA"/>
    <property type="match status" value="1"/>
</dbReference>
<dbReference type="InterPro" id="IPR036890">
    <property type="entry name" value="HATPase_C_sf"/>
</dbReference>
<dbReference type="SUPFAM" id="SSF55874">
    <property type="entry name" value="ATPase domain of HSP90 chaperone/DNA topoisomerase II/histidine kinase"/>
    <property type="match status" value="1"/>
</dbReference>
<dbReference type="InterPro" id="IPR004358">
    <property type="entry name" value="Sig_transdc_His_kin-like_C"/>
</dbReference>
<keyword evidence="6" id="KW-0418">Kinase</keyword>
<dbReference type="PANTHER" id="PTHR43065">
    <property type="entry name" value="SENSOR HISTIDINE KINASE"/>
    <property type="match status" value="1"/>
</dbReference>
<evidence type="ECO:0000313" key="12">
    <source>
        <dbReference type="Proteomes" id="UP000674938"/>
    </source>
</evidence>
<dbReference type="Proteomes" id="UP000674938">
    <property type="component" value="Unassembled WGS sequence"/>
</dbReference>
<dbReference type="EC" id="2.7.13.3" evidence="2"/>
<dbReference type="Gene3D" id="3.30.565.10">
    <property type="entry name" value="Histidine kinase-like ATPase, C-terminal domain"/>
    <property type="match status" value="1"/>
</dbReference>
<evidence type="ECO:0000256" key="7">
    <source>
        <dbReference type="ARBA" id="ARBA00022840"/>
    </source>
</evidence>
<evidence type="ECO:0000256" key="5">
    <source>
        <dbReference type="ARBA" id="ARBA00022741"/>
    </source>
</evidence>
<gene>
    <name evidence="11" type="ORF">I6N95_19540</name>
</gene>
<dbReference type="RefSeq" id="WP_209531031.1">
    <property type="nucleotide sequence ID" value="NZ_JAEEGA010000015.1"/>
</dbReference>
<evidence type="ECO:0000259" key="10">
    <source>
        <dbReference type="PROSITE" id="PS50109"/>
    </source>
</evidence>
<dbReference type="InterPro" id="IPR036097">
    <property type="entry name" value="HisK_dim/P_sf"/>
</dbReference>
<dbReference type="Gene3D" id="1.10.287.130">
    <property type="match status" value="1"/>
</dbReference>
<dbReference type="EMBL" id="JAEEGA010000015">
    <property type="protein sequence ID" value="MBP1043217.1"/>
    <property type="molecule type" value="Genomic_DNA"/>
</dbReference>
<evidence type="ECO:0000256" key="9">
    <source>
        <dbReference type="SAM" id="Phobius"/>
    </source>
</evidence>
<evidence type="ECO:0000256" key="4">
    <source>
        <dbReference type="ARBA" id="ARBA00022679"/>
    </source>
</evidence>
<name>A0A940PEP5_9ENTE</name>
<feature type="transmembrane region" description="Helical" evidence="9">
    <location>
        <begin position="311"/>
        <end position="336"/>
    </location>
</feature>
<dbReference type="GO" id="GO:0005524">
    <property type="term" value="F:ATP binding"/>
    <property type="evidence" value="ECO:0007669"/>
    <property type="project" value="UniProtKB-KW"/>
</dbReference>
<dbReference type="InterPro" id="IPR005467">
    <property type="entry name" value="His_kinase_dom"/>
</dbReference>
<keyword evidence="7" id="KW-0067">ATP-binding</keyword>
<evidence type="ECO:0000256" key="6">
    <source>
        <dbReference type="ARBA" id="ARBA00022777"/>
    </source>
</evidence>
<keyword evidence="3" id="KW-0597">Phosphoprotein</keyword>
<dbReference type="PRINTS" id="PR00344">
    <property type="entry name" value="BCTRLSENSOR"/>
</dbReference>
<organism evidence="11 12">
    <name type="scientific">Vagococcus allomyrinae</name>
    <dbReference type="NCBI Taxonomy" id="2794353"/>
    <lineage>
        <taxon>Bacteria</taxon>
        <taxon>Bacillati</taxon>
        <taxon>Bacillota</taxon>
        <taxon>Bacilli</taxon>
        <taxon>Lactobacillales</taxon>
        <taxon>Enterococcaceae</taxon>
        <taxon>Vagococcus</taxon>
    </lineage>
</organism>
<dbReference type="Gene3D" id="3.30.450.20">
    <property type="entry name" value="PAS domain"/>
    <property type="match status" value="1"/>
</dbReference>
<comment type="caution">
    <text evidence="11">The sequence shown here is derived from an EMBL/GenBank/DDBJ whole genome shotgun (WGS) entry which is preliminary data.</text>
</comment>
<evidence type="ECO:0000256" key="3">
    <source>
        <dbReference type="ARBA" id="ARBA00022553"/>
    </source>
</evidence>
<proteinExistence type="predicted"/>
<keyword evidence="9" id="KW-1133">Transmembrane helix</keyword>
<protein>
    <recommendedName>
        <fullName evidence="2">histidine kinase</fullName>
        <ecNumber evidence="2">2.7.13.3</ecNumber>
    </recommendedName>
</protein>
<keyword evidence="4" id="KW-0808">Transferase</keyword>
<sequence>MKRTTKVVNAMIAATTILIIISVFFAIRGFSVIRNTTTASGQDFLLQSTQYVAKIVQLSMKNRHQSLSYLTINENWTSIESPMTLIDNQTSLVPFFKSLNGESETLIYIDREGTPMNAISWDSKTKRIGTINTENIMPYLEKDPSLTKMIDSPAAEQNSDSYFIEKQAYLNFYHAINNRAGDVIGYLIMPLKLTVFYQNFIQDFELEYKGYPMIKDRSMTVVMHPVDEQIGLSIIDGRKELFPTLHYEDLQRLEKYQLEHNEGSLTYKSYWWDEKTPREAEKIGAFEWVDVGMAHWVISINADYRERNDEIINFVIVLFCILLLLLLLIAIFTFFLRSFRKQEKIEEENKHLIAKHQRQKAQHKLEWQLSQRNKLETVGLLTTSIIHDMNNFLTPIIGNLELLMQEYQDQPILHDDLHEVLQSAQKGDKLLSNVMRFSRESDSIQEVVDISSAITVAAHLISGIIPKKIPLKINVQQQMGLVPLEEIDLQNVIYNLITNAYQAVKTSVPHPCIWVTAKKVTEGHPNGPNRNYVILEITDNGPGVPAELQKQIYEPFFTTKSADEGTGLGLFAVASIVAKYDWQLDLRSSPQDGTTFSIRMPLTDLTL</sequence>
<dbReference type="GO" id="GO:0000155">
    <property type="term" value="F:phosphorelay sensor kinase activity"/>
    <property type="evidence" value="ECO:0007669"/>
    <property type="project" value="InterPro"/>
</dbReference>
<keyword evidence="5" id="KW-0547">Nucleotide-binding</keyword>
<dbReference type="AlphaFoldDB" id="A0A940PEP5"/>
<evidence type="ECO:0000256" key="8">
    <source>
        <dbReference type="ARBA" id="ARBA00023012"/>
    </source>
</evidence>
<keyword evidence="9" id="KW-0812">Transmembrane</keyword>
<dbReference type="PROSITE" id="PS50109">
    <property type="entry name" value="HIS_KIN"/>
    <property type="match status" value="1"/>
</dbReference>
<accession>A0A940PEP5</accession>
<keyword evidence="9" id="KW-0472">Membrane</keyword>
<feature type="transmembrane region" description="Helical" evidence="9">
    <location>
        <begin position="7"/>
        <end position="27"/>
    </location>
</feature>
<evidence type="ECO:0000256" key="2">
    <source>
        <dbReference type="ARBA" id="ARBA00012438"/>
    </source>
</evidence>
<keyword evidence="8" id="KW-0902">Two-component regulatory system</keyword>
<comment type="catalytic activity">
    <reaction evidence="1">
        <text>ATP + protein L-histidine = ADP + protein N-phospho-L-histidine.</text>
        <dbReference type="EC" id="2.7.13.3"/>
    </reaction>
</comment>
<dbReference type="SMART" id="SM00388">
    <property type="entry name" value="HisKA"/>
    <property type="match status" value="1"/>
</dbReference>
<dbReference type="SMART" id="SM00387">
    <property type="entry name" value="HATPase_c"/>
    <property type="match status" value="1"/>
</dbReference>
<evidence type="ECO:0000256" key="1">
    <source>
        <dbReference type="ARBA" id="ARBA00000085"/>
    </source>
</evidence>
<dbReference type="Pfam" id="PF02518">
    <property type="entry name" value="HATPase_c"/>
    <property type="match status" value="1"/>
</dbReference>
<feature type="domain" description="Histidine kinase" evidence="10">
    <location>
        <begin position="384"/>
        <end position="604"/>
    </location>
</feature>
<dbReference type="PANTHER" id="PTHR43065:SF46">
    <property type="entry name" value="C4-DICARBOXYLATE TRANSPORT SENSOR PROTEIN DCTB"/>
    <property type="match status" value="1"/>
</dbReference>
<dbReference type="SUPFAM" id="SSF47384">
    <property type="entry name" value="Homodimeric domain of signal transducing histidine kinase"/>
    <property type="match status" value="1"/>
</dbReference>
<reference evidence="11" key="1">
    <citation type="submission" date="2020-12" db="EMBL/GenBank/DDBJ databases">
        <title>Vagococcus allomyrinae sp. nov. and Enterococcus lavae sp. nov., isolated from the larvae of Allomyrina dichotoma.</title>
        <authorList>
            <person name="Lee S.D."/>
        </authorList>
    </citation>
    <scope>NUCLEOTIDE SEQUENCE</scope>
    <source>
        <strain evidence="11">BWB3-3</strain>
    </source>
</reference>